<evidence type="ECO:0000313" key="9">
    <source>
        <dbReference type="EMBL" id="GFP73976.1"/>
    </source>
</evidence>
<keyword evidence="5 7" id="KW-1133">Transmembrane helix</keyword>
<dbReference type="Gene3D" id="1.20.144.10">
    <property type="entry name" value="Phosphatidic acid phosphatase type 2/haloperoxidase"/>
    <property type="match status" value="1"/>
</dbReference>
<name>A0A6V8SBA6_9CLOT</name>
<dbReference type="AlphaFoldDB" id="A0A6V8SBA6"/>
<dbReference type="RefSeq" id="WP_183275570.1">
    <property type="nucleotide sequence ID" value="NZ_BLZR01000001.1"/>
</dbReference>
<feature type="domain" description="Phosphatidic acid phosphatase type 2/haloperoxidase" evidence="8">
    <location>
        <begin position="56"/>
        <end position="163"/>
    </location>
</feature>
<feature type="transmembrane region" description="Helical" evidence="7">
    <location>
        <begin position="107"/>
        <end position="135"/>
    </location>
</feature>
<dbReference type="Proteomes" id="UP000580568">
    <property type="component" value="Unassembled WGS sequence"/>
</dbReference>
<evidence type="ECO:0000256" key="2">
    <source>
        <dbReference type="ARBA" id="ARBA00022475"/>
    </source>
</evidence>
<gene>
    <name evidence="9" type="ORF">bsdtw1_00012</name>
</gene>
<dbReference type="EMBL" id="BLZR01000001">
    <property type="protein sequence ID" value="GFP73976.1"/>
    <property type="molecule type" value="Genomic_DNA"/>
</dbReference>
<evidence type="ECO:0000256" key="7">
    <source>
        <dbReference type="SAM" id="Phobius"/>
    </source>
</evidence>
<dbReference type="SMART" id="SM00014">
    <property type="entry name" value="acidPPc"/>
    <property type="match status" value="1"/>
</dbReference>
<dbReference type="InterPro" id="IPR000326">
    <property type="entry name" value="PAP2/HPO"/>
</dbReference>
<dbReference type="InterPro" id="IPR036938">
    <property type="entry name" value="PAP2/HPO_sf"/>
</dbReference>
<comment type="caution">
    <text evidence="9">The sequence shown here is derived from an EMBL/GenBank/DDBJ whole genome shotgun (WGS) entry which is preliminary data.</text>
</comment>
<evidence type="ECO:0000313" key="10">
    <source>
        <dbReference type="Proteomes" id="UP000580568"/>
    </source>
</evidence>
<evidence type="ECO:0000256" key="5">
    <source>
        <dbReference type="ARBA" id="ARBA00022989"/>
    </source>
</evidence>
<protein>
    <recommendedName>
        <fullName evidence="8">Phosphatidic acid phosphatase type 2/haloperoxidase domain-containing protein</fullName>
    </recommendedName>
</protein>
<accession>A0A6V8SBA6</accession>
<proteinExistence type="predicted"/>
<dbReference type="PANTHER" id="PTHR14969">
    <property type="entry name" value="SPHINGOSINE-1-PHOSPHATE PHOSPHOHYDROLASE"/>
    <property type="match status" value="1"/>
</dbReference>
<keyword evidence="3 7" id="KW-0812">Transmembrane</keyword>
<dbReference type="CDD" id="cd01610">
    <property type="entry name" value="PAP2_like"/>
    <property type="match status" value="1"/>
</dbReference>
<dbReference type="PANTHER" id="PTHR14969:SF62">
    <property type="entry name" value="DECAPRENYLPHOSPHORYL-5-PHOSPHORIBOSE PHOSPHATASE RV3807C-RELATED"/>
    <property type="match status" value="1"/>
</dbReference>
<dbReference type="SUPFAM" id="SSF48317">
    <property type="entry name" value="Acid phosphatase/Vanadium-dependent haloperoxidase"/>
    <property type="match status" value="1"/>
</dbReference>
<keyword evidence="4" id="KW-0378">Hydrolase</keyword>
<keyword evidence="2" id="KW-1003">Cell membrane</keyword>
<evidence type="ECO:0000256" key="3">
    <source>
        <dbReference type="ARBA" id="ARBA00022692"/>
    </source>
</evidence>
<dbReference type="GO" id="GO:0005886">
    <property type="term" value="C:plasma membrane"/>
    <property type="evidence" value="ECO:0007669"/>
    <property type="project" value="UniProtKB-SubCell"/>
</dbReference>
<feature type="transmembrane region" description="Helical" evidence="7">
    <location>
        <begin position="141"/>
        <end position="162"/>
    </location>
</feature>
<dbReference type="GO" id="GO:0016787">
    <property type="term" value="F:hydrolase activity"/>
    <property type="evidence" value="ECO:0007669"/>
    <property type="project" value="UniProtKB-KW"/>
</dbReference>
<organism evidence="9 10">
    <name type="scientific">Clostridium fungisolvens</name>
    <dbReference type="NCBI Taxonomy" id="1604897"/>
    <lineage>
        <taxon>Bacteria</taxon>
        <taxon>Bacillati</taxon>
        <taxon>Bacillota</taxon>
        <taxon>Clostridia</taxon>
        <taxon>Eubacteriales</taxon>
        <taxon>Clostridiaceae</taxon>
        <taxon>Clostridium</taxon>
    </lineage>
</organism>
<sequence length="166" mass="18773">MIEKILAQDQLILIKVNKSFRCSFFNFLMPKLTYLGSVQFCILLSIFAIININSPQKLLISLICSTIICHIIKVSVCRLRPFLVIKDLYINKIGIDRYSFPSGHTTAAFSIATSFCFISPHFSVIYISMAVIVGFSRLYLGVHYITDVFIGMLIGTVITYLLNVNM</sequence>
<reference evidence="9 10" key="1">
    <citation type="submission" date="2020-07" db="EMBL/GenBank/DDBJ databases">
        <title>A new beta-1,3-glucan-decomposing anaerobic bacterium isolated from anoxic soil subjected to biological soil disinfestation.</title>
        <authorList>
            <person name="Ueki A."/>
            <person name="Tonouchi A."/>
        </authorList>
    </citation>
    <scope>NUCLEOTIDE SEQUENCE [LARGE SCALE GENOMIC DNA]</scope>
    <source>
        <strain evidence="9 10">TW1</strain>
    </source>
</reference>
<dbReference type="Pfam" id="PF01569">
    <property type="entry name" value="PAP2"/>
    <property type="match status" value="1"/>
</dbReference>
<evidence type="ECO:0000256" key="1">
    <source>
        <dbReference type="ARBA" id="ARBA00004651"/>
    </source>
</evidence>
<feature type="transmembrane region" description="Helical" evidence="7">
    <location>
        <begin position="32"/>
        <end position="52"/>
    </location>
</feature>
<keyword evidence="6 7" id="KW-0472">Membrane</keyword>
<comment type="subcellular location">
    <subcellularLocation>
        <location evidence="1">Cell membrane</location>
        <topology evidence="1">Multi-pass membrane protein</topology>
    </subcellularLocation>
</comment>
<evidence type="ECO:0000256" key="4">
    <source>
        <dbReference type="ARBA" id="ARBA00022801"/>
    </source>
</evidence>
<evidence type="ECO:0000256" key="6">
    <source>
        <dbReference type="ARBA" id="ARBA00023136"/>
    </source>
</evidence>
<keyword evidence="10" id="KW-1185">Reference proteome</keyword>
<evidence type="ECO:0000259" key="8">
    <source>
        <dbReference type="SMART" id="SM00014"/>
    </source>
</evidence>